<dbReference type="CDD" id="cd06170">
    <property type="entry name" value="LuxR_C_like"/>
    <property type="match status" value="1"/>
</dbReference>
<dbReference type="AlphaFoldDB" id="A0A0L6JVY7"/>
<evidence type="ECO:0000259" key="2">
    <source>
        <dbReference type="PROSITE" id="PS50043"/>
    </source>
</evidence>
<dbReference type="OrthoDB" id="1662986at2"/>
<dbReference type="PANTHER" id="PTHR43214">
    <property type="entry name" value="TWO-COMPONENT RESPONSE REGULATOR"/>
    <property type="match status" value="1"/>
</dbReference>
<dbReference type="PROSITE" id="PS50043">
    <property type="entry name" value="HTH_LUXR_2"/>
    <property type="match status" value="1"/>
</dbReference>
<dbReference type="Gene3D" id="1.10.10.10">
    <property type="entry name" value="Winged helix-like DNA-binding domain superfamily/Winged helix DNA-binding domain"/>
    <property type="match status" value="1"/>
</dbReference>
<dbReference type="InterPro" id="IPR000792">
    <property type="entry name" value="Tscrpt_reg_LuxR_C"/>
</dbReference>
<dbReference type="Proteomes" id="UP000036923">
    <property type="component" value="Unassembled WGS sequence"/>
</dbReference>
<gene>
    <name evidence="3" type="ORF">Bccel_5308</name>
</gene>
<dbReference type="GO" id="GO:0006355">
    <property type="term" value="P:regulation of DNA-templated transcription"/>
    <property type="evidence" value="ECO:0007669"/>
    <property type="project" value="InterPro"/>
</dbReference>
<evidence type="ECO:0000313" key="3">
    <source>
        <dbReference type="EMBL" id="KNY30031.1"/>
    </source>
</evidence>
<dbReference type="InterPro" id="IPR016032">
    <property type="entry name" value="Sig_transdc_resp-reg_C-effctor"/>
</dbReference>
<keyword evidence="4" id="KW-1185">Reference proteome</keyword>
<dbReference type="InterPro" id="IPR039420">
    <property type="entry name" value="WalR-like"/>
</dbReference>
<proteinExistence type="predicted"/>
<accession>A0A0L6JVY7</accession>
<dbReference type="eggNOG" id="COG2197">
    <property type="taxonomic scope" value="Bacteria"/>
</dbReference>
<protein>
    <submittedName>
        <fullName evidence="3">Transcriptional regulator, LuxR family</fullName>
    </submittedName>
</protein>
<sequence length="69" mass="7842">MLKTEPKLTNMQQKIAGLIAKGYTNYQIASALKIAEGTVNAHIHNIFNKFRFHNRAQIAVLAYEKQIID</sequence>
<dbReference type="SMART" id="SM00421">
    <property type="entry name" value="HTH_LUXR"/>
    <property type="match status" value="1"/>
</dbReference>
<comment type="caution">
    <text evidence="3">The sequence shown here is derived from an EMBL/GenBank/DDBJ whole genome shotgun (WGS) entry which is preliminary data.</text>
</comment>
<dbReference type="PROSITE" id="PS00622">
    <property type="entry name" value="HTH_LUXR_1"/>
    <property type="match status" value="1"/>
</dbReference>
<dbReference type="STRING" id="398512.Bccel_5308"/>
<reference evidence="4" key="1">
    <citation type="submission" date="2015-07" db="EMBL/GenBank/DDBJ databases">
        <title>Near-Complete Genome Sequence of the Cellulolytic Bacterium Bacteroides (Pseudobacteroides) cellulosolvens ATCC 35603.</title>
        <authorList>
            <person name="Dassa B."/>
            <person name="Utturkar S.M."/>
            <person name="Klingeman D.M."/>
            <person name="Hurt R.A."/>
            <person name="Keller M."/>
            <person name="Xu J."/>
            <person name="Reddy Y.H.K."/>
            <person name="Borovok I."/>
            <person name="Grinberg I.R."/>
            <person name="Lamed R."/>
            <person name="Zhivin O."/>
            <person name="Bayer E.A."/>
            <person name="Brown S.D."/>
        </authorList>
    </citation>
    <scope>NUCLEOTIDE SEQUENCE [LARGE SCALE GENOMIC DNA]</scope>
    <source>
        <strain evidence="4">DSM 2933</strain>
    </source>
</reference>
<dbReference type="RefSeq" id="WP_036944841.1">
    <property type="nucleotide sequence ID" value="NZ_JQKC01000036.1"/>
</dbReference>
<organism evidence="3 4">
    <name type="scientific">Pseudobacteroides cellulosolvens ATCC 35603 = DSM 2933</name>
    <dbReference type="NCBI Taxonomy" id="398512"/>
    <lineage>
        <taxon>Bacteria</taxon>
        <taxon>Bacillati</taxon>
        <taxon>Bacillota</taxon>
        <taxon>Clostridia</taxon>
        <taxon>Eubacteriales</taxon>
        <taxon>Oscillospiraceae</taxon>
        <taxon>Pseudobacteroides</taxon>
    </lineage>
</organism>
<feature type="domain" description="HTH luxR-type" evidence="2">
    <location>
        <begin position="1"/>
        <end position="66"/>
    </location>
</feature>
<dbReference type="PRINTS" id="PR00038">
    <property type="entry name" value="HTHLUXR"/>
</dbReference>
<dbReference type="Pfam" id="PF00196">
    <property type="entry name" value="GerE"/>
    <property type="match status" value="1"/>
</dbReference>
<dbReference type="EMBL" id="LGTC01000001">
    <property type="protein sequence ID" value="KNY30031.1"/>
    <property type="molecule type" value="Genomic_DNA"/>
</dbReference>
<evidence type="ECO:0000256" key="1">
    <source>
        <dbReference type="ARBA" id="ARBA00023125"/>
    </source>
</evidence>
<name>A0A0L6JVY7_9FIRM</name>
<dbReference type="GO" id="GO:0003677">
    <property type="term" value="F:DNA binding"/>
    <property type="evidence" value="ECO:0007669"/>
    <property type="project" value="UniProtKB-KW"/>
</dbReference>
<keyword evidence="1" id="KW-0238">DNA-binding</keyword>
<dbReference type="SUPFAM" id="SSF46894">
    <property type="entry name" value="C-terminal effector domain of the bipartite response regulators"/>
    <property type="match status" value="1"/>
</dbReference>
<dbReference type="PANTHER" id="PTHR43214:SF43">
    <property type="entry name" value="TWO-COMPONENT RESPONSE REGULATOR"/>
    <property type="match status" value="1"/>
</dbReference>
<evidence type="ECO:0000313" key="4">
    <source>
        <dbReference type="Proteomes" id="UP000036923"/>
    </source>
</evidence>
<dbReference type="InterPro" id="IPR036388">
    <property type="entry name" value="WH-like_DNA-bd_sf"/>
</dbReference>